<keyword evidence="2" id="KW-0808">Transferase</keyword>
<reference evidence="2 3" key="1">
    <citation type="submission" date="2019-02" db="EMBL/GenBank/DDBJ databases">
        <title>Kribbella capetownensis sp. nov. and Kribbella speibonae sp. nov., isolated from soil.</title>
        <authorList>
            <person name="Curtis S.M."/>
            <person name="Norton I."/>
            <person name="Everest G.J."/>
            <person name="Meyers P.R."/>
        </authorList>
    </citation>
    <scope>NUCLEOTIDE SEQUENCE [LARGE SCALE GENOMIC DNA]</scope>
    <source>
        <strain evidence="2 3">KCTC 29219</strain>
    </source>
</reference>
<evidence type="ECO:0000259" key="1">
    <source>
        <dbReference type="Pfam" id="PF01636"/>
    </source>
</evidence>
<name>A0A4R0HQV9_9ACTN</name>
<keyword evidence="3" id="KW-1185">Reference proteome</keyword>
<dbReference type="Gene3D" id="3.90.1200.10">
    <property type="match status" value="1"/>
</dbReference>
<dbReference type="EMBL" id="SJJZ01000001">
    <property type="protein sequence ID" value="TCC12514.1"/>
    <property type="molecule type" value="Genomic_DNA"/>
</dbReference>
<proteinExistence type="predicted"/>
<dbReference type="InterPro" id="IPR002575">
    <property type="entry name" value="Aminoglycoside_PTrfase"/>
</dbReference>
<dbReference type="AlphaFoldDB" id="A0A4R0HQV9"/>
<dbReference type="SUPFAM" id="SSF56112">
    <property type="entry name" value="Protein kinase-like (PK-like)"/>
    <property type="match status" value="1"/>
</dbReference>
<comment type="caution">
    <text evidence="2">The sequence shown here is derived from an EMBL/GenBank/DDBJ whole genome shotgun (WGS) entry which is preliminary data.</text>
</comment>
<accession>A0A4R0HQV9</accession>
<evidence type="ECO:0000313" key="2">
    <source>
        <dbReference type="EMBL" id="TCC12514.1"/>
    </source>
</evidence>
<evidence type="ECO:0000313" key="3">
    <source>
        <dbReference type="Proteomes" id="UP000292346"/>
    </source>
</evidence>
<organism evidence="2 3">
    <name type="scientific">Kribbella soli</name>
    <dbReference type="NCBI Taxonomy" id="1124743"/>
    <lineage>
        <taxon>Bacteria</taxon>
        <taxon>Bacillati</taxon>
        <taxon>Actinomycetota</taxon>
        <taxon>Actinomycetes</taxon>
        <taxon>Propionibacteriales</taxon>
        <taxon>Kribbellaceae</taxon>
        <taxon>Kribbella</taxon>
    </lineage>
</organism>
<dbReference type="Pfam" id="PF01636">
    <property type="entry name" value="APH"/>
    <property type="match status" value="1"/>
</dbReference>
<gene>
    <name evidence="2" type="ORF">E0H45_12575</name>
</gene>
<protein>
    <submittedName>
        <fullName evidence="2">Aminoglycoside phosphotransferase family protein</fullName>
    </submittedName>
</protein>
<dbReference type="Proteomes" id="UP000292346">
    <property type="component" value="Unassembled WGS sequence"/>
</dbReference>
<dbReference type="InterPro" id="IPR011009">
    <property type="entry name" value="Kinase-like_dom_sf"/>
</dbReference>
<sequence length="265" mass="29046">MRPTGHHVGVEEVLTGGNVADRVVRVGATVRKPALVQTAGVEAVLTHLADFDGSPRTLGRDEQGRHVLEFIPGALADTLPPFSLDELARIGRLIRELHDAMESFQPPPGTVWDAVVPDPAGGDLICHNDLAPWNLVRDGERWVFIDWDNAGPASRLWDLGYAAHGFVPFVARGNVDVDGPRLRALADGYGLDPEQRRAFPAQIAAHTRGMYDLLVHGHRTGEQPWARLYAEGHADHWGPTAEYIEAHHDAWVTALLSDHSHSELP</sequence>
<dbReference type="OrthoDB" id="236897at2"/>
<dbReference type="GO" id="GO:0016740">
    <property type="term" value="F:transferase activity"/>
    <property type="evidence" value="ECO:0007669"/>
    <property type="project" value="UniProtKB-KW"/>
</dbReference>
<feature type="domain" description="Aminoglycoside phosphotransferase" evidence="1">
    <location>
        <begin position="120"/>
        <end position="198"/>
    </location>
</feature>